<gene>
    <name evidence="1" type="ORF">L1987_56715</name>
</gene>
<accession>A0ACB9EDU1</accession>
<reference evidence="1 2" key="2">
    <citation type="journal article" date="2022" name="Mol. Ecol. Resour.">
        <title>The genomes of chicory, endive, great burdock and yacon provide insights into Asteraceae paleo-polyploidization history and plant inulin production.</title>
        <authorList>
            <person name="Fan W."/>
            <person name="Wang S."/>
            <person name="Wang H."/>
            <person name="Wang A."/>
            <person name="Jiang F."/>
            <person name="Liu H."/>
            <person name="Zhao H."/>
            <person name="Xu D."/>
            <person name="Zhang Y."/>
        </authorList>
    </citation>
    <scope>NUCLEOTIDE SEQUENCE [LARGE SCALE GENOMIC DNA]</scope>
    <source>
        <strain evidence="2">cv. Yunnan</strain>
        <tissue evidence="1">Leaves</tissue>
    </source>
</reference>
<name>A0ACB9EDU1_9ASTR</name>
<reference evidence="2" key="1">
    <citation type="journal article" date="2022" name="Mol. Ecol. Resour.">
        <title>The genomes of chicory, endive, great burdock and yacon provide insights into Asteraceae palaeo-polyploidization history and plant inulin production.</title>
        <authorList>
            <person name="Fan W."/>
            <person name="Wang S."/>
            <person name="Wang H."/>
            <person name="Wang A."/>
            <person name="Jiang F."/>
            <person name="Liu H."/>
            <person name="Zhao H."/>
            <person name="Xu D."/>
            <person name="Zhang Y."/>
        </authorList>
    </citation>
    <scope>NUCLEOTIDE SEQUENCE [LARGE SCALE GENOMIC DNA]</scope>
    <source>
        <strain evidence="2">cv. Yunnan</strain>
    </source>
</reference>
<sequence>MDSVDKKTKADVLRAGEPPDPGADGRFWSSDGSHDEMIDRDSASHNNNKEGYTGTKSRKGKAKPSSFLDGSTEAALHRYGIHPSEGIHKNHQRNRPLKKSVSTRTTQRAQGKENELYDINSEDRNLHETESCMGVTIDASADEGSMHGVLGTPQNLNTTDHSPKGNLSGTEGMNATVSTLVNIMSNGGVLTNMEDEGDSILNNLSNYDSACNIKDDMEGEDLETSIIEARDRWKDQDDEPRDAILQRILLLDKTPFEDTGISFFGTTNSMVECLAKWWERHSPSHHAVRRKYKSTNGNQSVWIDIEHSGDSNETGIQGGVKKKFRGAPLCPSRGAHTKAPHTYGSKHNIEDVNGRTIHKIWNSKNRKPEKNIPTSKLCFKQDFIGDDIRKQAVGIRDFHMGTTRKEKTRDSIMGHKRLSRPRCSLYDLIAEKQARLVDIATRINTTSENGLLLSSIRGLSYRPLKQFSAKVDGNGRARKSERGGGMEMPNVSSRNVVNTPTLNTTSSTSHEKSRTDDTEKPQSKLGNESMEELQQKNMETHARGHAGNLEKQASKISIMETQNRFALLDDAGNELMDTQREFEEEDTIENMQTKMNMGWIKKQERTLNSSYFNDVSQDQRYEAKRYILDRLIPLASIFTSWPKRLTSYFCQLCSLYGFDEGYRAARRFKVHGMETRAEDEFGSRDSSMEEVDSETDGSAQIMKTDGPDVLSHEIHRHNPPPHECY</sequence>
<comment type="caution">
    <text evidence="1">The sequence shown here is derived from an EMBL/GenBank/DDBJ whole genome shotgun (WGS) entry which is preliminary data.</text>
</comment>
<dbReference type="Proteomes" id="UP001056120">
    <property type="component" value="Linkage Group LG18"/>
</dbReference>
<dbReference type="EMBL" id="CM042035">
    <property type="protein sequence ID" value="KAI3756891.1"/>
    <property type="molecule type" value="Genomic_DNA"/>
</dbReference>
<protein>
    <submittedName>
        <fullName evidence="1">Uncharacterized protein</fullName>
    </submittedName>
</protein>
<keyword evidence="2" id="KW-1185">Reference proteome</keyword>
<evidence type="ECO:0000313" key="1">
    <source>
        <dbReference type="EMBL" id="KAI3756891.1"/>
    </source>
</evidence>
<organism evidence="1 2">
    <name type="scientific">Smallanthus sonchifolius</name>
    <dbReference type="NCBI Taxonomy" id="185202"/>
    <lineage>
        <taxon>Eukaryota</taxon>
        <taxon>Viridiplantae</taxon>
        <taxon>Streptophyta</taxon>
        <taxon>Embryophyta</taxon>
        <taxon>Tracheophyta</taxon>
        <taxon>Spermatophyta</taxon>
        <taxon>Magnoliopsida</taxon>
        <taxon>eudicotyledons</taxon>
        <taxon>Gunneridae</taxon>
        <taxon>Pentapetalae</taxon>
        <taxon>asterids</taxon>
        <taxon>campanulids</taxon>
        <taxon>Asterales</taxon>
        <taxon>Asteraceae</taxon>
        <taxon>Asteroideae</taxon>
        <taxon>Heliantheae alliance</taxon>
        <taxon>Millerieae</taxon>
        <taxon>Smallanthus</taxon>
    </lineage>
</organism>
<evidence type="ECO:0000313" key="2">
    <source>
        <dbReference type="Proteomes" id="UP001056120"/>
    </source>
</evidence>
<proteinExistence type="predicted"/>